<proteinExistence type="predicted"/>
<dbReference type="EMBL" id="CP016172">
    <property type="protein sequence ID" value="ANN77434.1"/>
    <property type="molecule type" value="Genomic_DNA"/>
</dbReference>
<name>A0A193GDS2_9BORD</name>
<dbReference type="RefSeq" id="WP_066657003.1">
    <property type="nucleotide sequence ID" value="NZ_CBCSCL010000005.1"/>
</dbReference>
<dbReference type="AlphaFoldDB" id="A0A193GDS2"/>
<evidence type="ECO:0000313" key="2">
    <source>
        <dbReference type="Proteomes" id="UP000091926"/>
    </source>
</evidence>
<sequence>MSEHNTQGASQNLQPVVYPAPVLGASTISVRADENGIYIDLLLRDPSASHTAHAQVGDSFMCGVANSVDATLKDVVPLQLQDFAGTVTQSMIDQGHYATKTAPGTFADAVVGYGIKPLGEIYLVTMTHRKDSNYYFSAMLEVAIDMTRQ</sequence>
<evidence type="ECO:0000313" key="1">
    <source>
        <dbReference type="EMBL" id="ANN77434.1"/>
    </source>
</evidence>
<keyword evidence="2" id="KW-1185">Reference proteome</keyword>
<reference evidence="1 2" key="1">
    <citation type="submission" date="2016-06" db="EMBL/GenBank/DDBJ databases">
        <title>Complete genome sequences of Bordetella bronchialis and Bordetella flabilis.</title>
        <authorList>
            <person name="LiPuma J.J."/>
            <person name="Spilker T."/>
        </authorList>
    </citation>
    <scope>NUCLEOTIDE SEQUENCE [LARGE SCALE GENOMIC DNA]</scope>
    <source>
        <strain evidence="1 2">AU10664</strain>
    </source>
</reference>
<protein>
    <submittedName>
        <fullName evidence="1">Uncharacterized protein</fullName>
    </submittedName>
</protein>
<gene>
    <name evidence="1" type="ORF">BAU07_10260</name>
</gene>
<accession>A0A193GDS2</accession>
<organism evidence="1 2">
    <name type="scientific">Bordetella flabilis</name>
    <dbReference type="NCBI Taxonomy" id="463014"/>
    <lineage>
        <taxon>Bacteria</taxon>
        <taxon>Pseudomonadati</taxon>
        <taxon>Pseudomonadota</taxon>
        <taxon>Betaproteobacteria</taxon>
        <taxon>Burkholderiales</taxon>
        <taxon>Alcaligenaceae</taxon>
        <taxon>Bordetella</taxon>
    </lineage>
</organism>
<dbReference type="Proteomes" id="UP000091926">
    <property type="component" value="Chromosome"/>
</dbReference>
<dbReference type="KEGG" id="bfz:BAU07_10260"/>
<dbReference type="STRING" id="463014.BAU07_10260"/>